<evidence type="ECO:0000256" key="14">
    <source>
        <dbReference type="ARBA" id="ARBA00079421"/>
    </source>
</evidence>
<dbReference type="GO" id="GO:0032675">
    <property type="term" value="P:regulation of interleukin-6 production"/>
    <property type="evidence" value="ECO:0007669"/>
    <property type="project" value="UniProtKB-ARBA"/>
</dbReference>
<evidence type="ECO:0000256" key="4">
    <source>
        <dbReference type="ARBA" id="ARBA00022737"/>
    </source>
</evidence>
<dbReference type="Gene3D" id="2.60.40.10">
    <property type="entry name" value="Immunoglobulins"/>
    <property type="match status" value="3"/>
</dbReference>
<dbReference type="Pfam" id="PF07654">
    <property type="entry name" value="C1-set"/>
    <property type="match status" value="2"/>
</dbReference>
<dbReference type="InterPro" id="IPR036179">
    <property type="entry name" value="Ig-like_dom_sf"/>
</dbReference>
<dbReference type="PROSITE" id="PS50835">
    <property type="entry name" value="IG_LIKE"/>
    <property type="match status" value="3"/>
</dbReference>
<evidence type="ECO:0000313" key="18">
    <source>
        <dbReference type="Ensembl" id="ENSPEMP00000011889.2"/>
    </source>
</evidence>
<reference evidence="18" key="2">
    <citation type="submission" date="2025-08" db="UniProtKB">
        <authorList>
            <consortium name="Ensembl"/>
        </authorList>
    </citation>
    <scope>IDENTIFICATION</scope>
</reference>
<keyword evidence="8" id="KW-1015">Disulfide bond</keyword>
<keyword evidence="7 16" id="KW-0472">Membrane</keyword>
<dbReference type="GO" id="GO:0050765">
    <property type="term" value="P:negative regulation of phagocytosis"/>
    <property type="evidence" value="ECO:0007669"/>
    <property type="project" value="UniProtKB-ARBA"/>
</dbReference>
<keyword evidence="4" id="KW-0677">Repeat</keyword>
<evidence type="ECO:0000256" key="16">
    <source>
        <dbReference type="SAM" id="Phobius"/>
    </source>
</evidence>
<sequence length="365" mass="40228">MFPAGADTRELRIIQPEKSVSVAAGDSATLNCTVTSLLPVGPIQWFRGTGQSRHLMYSFTGEKFPRVTNVADTSKRNNLDFSIRISNVTPADAGTYYCVKIVKTEYDREIWSEGGTVLNVLAKPSPPVVSGPAVRVIPEQTVNFTCKSHGFFPRNITLKWFKDGNELPRFGTAVDPKGESVSYNLSSTAQVVLSPGDVHSQVICEVAHVTLQGGPLRGTANLSDSIRVSPTVEISQQPPMVWNLIGVTCQVHKFYPSRLRLTWLENGKVSRIEEPSMFTVNKDGTYSWTSWLLVNVSAHEEDMLLTCQVEHDRQPAALKTHTVLISLCLLISFITTLTLCIYVLGTVFRGSTLAHKHPVPTSILE</sequence>
<dbReference type="GO" id="GO:0032680">
    <property type="term" value="P:regulation of tumor necrosis factor production"/>
    <property type="evidence" value="ECO:0007669"/>
    <property type="project" value="UniProtKB-ARBA"/>
</dbReference>
<keyword evidence="3" id="KW-0732">Signal</keyword>
<dbReference type="GO" id="GO:0019903">
    <property type="term" value="F:protein phosphatase binding"/>
    <property type="evidence" value="ECO:0007669"/>
    <property type="project" value="UniProtKB-ARBA"/>
</dbReference>
<feature type="domain" description="Ig-like" evidence="17">
    <location>
        <begin position="124"/>
        <end position="229"/>
    </location>
</feature>
<dbReference type="AlphaFoldDB" id="A0A8C8TGL4"/>
<evidence type="ECO:0000259" key="17">
    <source>
        <dbReference type="PROSITE" id="PS50835"/>
    </source>
</evidence>
<evidence type="ECO:0000256" key="7">
    <source>
        <dbReference type="ARBA" id="ARBA00023136"/>
    </source>
</evidence>
<keyword evidence="19" id="KW-1185">Reference proteome</keyword>
<dbReference type="CDD" id="cd16085">
    <property type="entry name" value="IgC1_SIRP_domain_3"/>
    <property type="match status" value="1"/>
</dbReference>
<feature type="domain" description="Ig-like" evidence="17">
    <location>
        <begin position="230"/>
        <end position="326"/>
    </location>
</feature>
<dbReference type="FunFam" id="2.60.40.10:FF:000454">
    <property type="entry name" value="Tyrosine-protein phosphatase non-receptor type substrate 1"/>
    <property type="match status" value="1"/>
</dbReference>
<reference evidence="18" key="3">
    <citation type="submission" date="2025-09" db="UniProtKB">
        <authorList>
            <consortium name="Ensembl"/>
        </authorList>
    </citation>
    <scope>IDENTIFICATION</scope>
</reference>
<dbReference type="FunFam" id="2.60.40.10:FF:000490">
    <property type="entry name" value="Signal-regulatory protein beta 1"/>
    <property type="match status" value="1"/>
</dbReference>
<proteinExistence type="predicted"/>
<dbReference type="GeneTree" id="ENSGT00960000186656"/>
<feature type="domain" description="Ig-like" evidence="17">
    <location>
        <begin position="3"/>
        <end position="98"/>
    </location>
</feature>
<evidence type="ECO:0000256" key="11">
    <source>
        <dbReference type="ARBA" id="ARBA00068108"/>
    </source>
</evidence>
<dbReference type="PANTHER" id="PTHR19971">
    <property type="entry name" value="SIGNAL-REGULATORY PROTEIN BETA"/>
    <property type="match status" value="1"/>
</dbReference>
<dbReference type="GO" id="GO:0045428">
    <property type="term" value="P:regulation of nitric oxide biosynthetic process"/>
    <property type="evidence" value="ECO:0007669"/>
    <property type="project" value="UniProtKB-ARBA"/>
</dbReference>
<dbReference type="SMART" id="SM00409">
    <property type="entry name" value="IG"/>
    <property type="match status" value="2"/>
</dbReference>
<dbReference type="CDD" id="cd05772">
    <property type="entry name" value="IgC1_SIRP_domain_2"/>
    <property type="match status" value="1"/>
</dbReference>
<evidence type="ECO:0000256" key="15">
    <source>
        <dbReference type="ARBA" id="ARBA00080624"/>
    </source>
</evidence>
<keyword evidence="5 16" id="KW-1133">Transmembrane helix</keyword>
<evidence type="ECO:0000256" key="1">
    <source>
        <dbReference type="ARBA" id="ARBA00004479"/>
    </source>
</evidence>
<feature type="transmembrane region" description="Helical" evidence="16">
    <location>
        <begin position="323"/>
        <end position="348"/>
    </location>
</feature>
<dbReference type="Ensembl" id="ENSPEMT00000016081.2">
    <property type="protein sequence ID" value="ENSPEMP00000011889.2"/>
    <property type="gene ID" value="ENSPEMG00000012389.2"/>
</dbReference>
<dbReference type="SUPFAM" id="SSF48726">
    <property type="entry name" value="Immunoglobulin"/>
    <property type="match status" value="3"/>
</dbReference>
<dbReference type="InterPro" id="IPR003597">
    <property type="entry name" value="Ig_C1-set"/>
</dbReference>
<dbReference type="GO" id="GO:0016020">
    <property type="term" value="C:membrane"/>
    <property type="evidence" value="ECO:0007669"/>
    <property type="project" value="UniProtKB-SubCell"/>
</dbReference>
<evidence type="ECO:0000256" key="3">
    <source>
        <dbReference type="ARBA" id="ARBA00022729"/>
    </source>
</evidence>
<evidence type="ECO:0000256" key="5">
    <source>
        <dbReference type="ARBA" id="ARBA00022989"/>
    </source>
</evidence>
<dbReference type="InterPro" id="IPR007110">
    <property type="entry name" value="Ig-like_dom"/>
</dbReference>
<name>A0A8C8TGL4_PERMB</name>
<dbReference type="InterPro" id="IPR013783">
    <property type="entry name" value="Ig-like_fold"/>
</dbReference>
<accession>A0A8C8TGL4</accession>
<evidence type="ECO:0000256" key="10">
    <source>
        <dbReference type="ARBA" id="ARBA00023319"/>
    </source>
</evidence>
<dbReference type="FunFam" id="2.60.40.10:FF:000295">
    <property type="entry name" value="Tyrosine-protein phosphatase non-receptor type substrate 1"/>
    <property type="match status" value="1"/>
</dbReference>
<dbReference type="GO" id="GO:0017124">
    <property type="term" value="F:SH3 domain binding"/>
    <property type="evidence" value="ECO:0007669"/>
    <property type="project" value="UniProtKB-KW"/>
</dbReference>
<dbReference type="Proteomes" id="UP000694547">
    <property type="component" value="Chromosome 2"/>
</dbReference>
<dbReference type="SMART" id="SM00407">
    <property type="entry name" value="IGc1"/>
    <property type="match status" value="2"/>
</dbReference>
<evidence type="ECO:0000256" key="2">
    <source>
        <dbReference type="ARBA" id="ARBA00022692"/>
    </source>
</evidence>
<comment type="subcellular location">
    <subcellularLocation>
        <location evidence="1">Membrane</location>
        <topology evidence="1">Single-pass type I membrane protein</topology>
    </subcellularLocation>
</comment>
<dbReference type="SMART" id="SM00406">
    <property type="entry name" value="IGv"/>
    <property type="match status" value="1"/>
</dbReference>
<evidence type="ECO:0000256" key="13">
    <source>
        <dbReference type="ARBA" id="ARBA00076461"/>
    </source>
</evidence>
<keyword evidence="6" id="KW-0729">SH3-binding</keyword>
<keyword evidence="9" id="KW-0325">Glycoprotein</keyword>
<dbReference type="InterPro" id="IPR013106">
    <property type="entry name" value="Ig_V-set"/>
</dbReference>
<evidence type="ECO:0000256" key="6">
    <source>
        <dbReference type="ARBA" id="ARBA00023036"/>
    </source>
</evidence>
<evidence type="ECO:0000256" key="12">
    <source>
        <dbReference type="ARBA" id="ARBA00075252"/>
    </source>
</evidence>
<evidence type="ECO:0000313" key="19">
    <source>
        <dbReference type="Proteomes" id="UP000694547"/>
    </source>
</evidence>
<protein>
    <recommendedName>
        <fullName evidence="11">Tyrosine-protein phosphatase non-receptor type substrate 1</fullName>
    </recommendedName>
    <alternativeName>
        <fullName evidence="13">Brain Ig-like molecule with tyrosine-based activation motifs</fullName>
    </alternativeName>
    <alternativeName>
        <fullName evidence="14">CD172 antigen-like family member A</fullName>
    </alternativeName>
    <alternativeName>
        <fullName evidence="12">Inhibitory receptor SHPS-1</fullName>
    </alternativeName>
    <alternativeName>
        <fullName evidence="15">Signal-regulatory protein alpha-1</fullName>
    </alternativeName>
</protein>
<keyword evidence="2 16" id="KW-0812">Transmembrane</keyword>
<dbReference type="Pfam" id="PF07686">
    <property type="entry name" value="V-set"/>
    <property type="match status" value="1"/>
</dbReference>
<keyword evidence="10" id="KW-0393">Immunoglobulin domain</keyword>
<dbReference type="GO" id="GO:0097529">
    <property type="term" value="P:myeloid leukocyte migration"/>
    <property type="evidence" value="ECO:0007669"/>
    <property type="project" value="UniProtKB-ARBA"/>
</dbReference>
<dbReference type="InterPro" id="IPR051755">
    <property type="entry name" value="Ig-like_CS_Receptor"/>
</dbReference>
<evidence type="ECO:0000256" key="8">
    <source>
        <dbReference type="ARBA" id="ARBA00023157"/>
    </source>
</evidence>
<reference evidence="18 19" key="1">
    <citation type="submission" date="2018-10" db="EMBL/GenBank/DDBJ databases">
        <title>Improved assembly of the deer mouse Peromyscus maniculatus genome.</title>
        <authorList>
            <person name="Lassance J.-M."/>
            <person name="Hoekstra H.E."/>
        </authorList>
    </citation>
    <scope>NUCLEOTIDE SEQUENCE [LARGE SCALE GENOMIC DNA]</scope>
</reference>
<evidence type="ECO:0000256" key="9">
    <source>
        <dbReference type="ARBA" id="ARBA00023180"/>
    </source>
</evidence>
<organism evidence="18 19">
    <name type="scientific">Peromyscus maniculatus bairdii</name>
    <name type="common">Prairie deer mouse</name>
    <dbReference type="NCBI Taxonomy" id="230844"/>
    <lineage>
        <taxon>Eukaryota</taxon>
        <taxon>Metazoa</taxon>
        <taxon>Chordata</taxon>
        <taxon>Craniata</taxon>
        <taxon>Vertebrata</taxon>
        <taxon>Euteleostomi</taxon>
        <taxon>Mammalia</taxon>
        <taxon>Eutheria</taxon>
        <taxon>Euarchontoglires</taxon>
        <taxon>Glires</taxon>
        <taxon>Rodentia</taxon>
        <taxon>Myomorpha</taxon>
        <taxon>Muroidea</taxon>
        <taxon>Cricetidae</taxon>
        <taxon>Neotominae</taxon>
        <taxon>Peromyscus</taxon>
    </lineage>
</organism>
<dbReference type="InterPro" id="IPR003599">
    <property type="entry name" value="Ig_sub"/>
</dbReference>